<accession>A0A6C0GI61</accession>
<keyword evidence="4" id="KW-1185">Reference proteome</keyword>
<dbReference type="KEGG" id="rhoz:GXP67_31495"/>
<evidence type="ECO:0000313" key="1">
    <source>
        <dbReference type="EMBL" id="QHT67372.1"/>
    </source>
</evidence>
<evidence type="ECO:0008006" key="5">
    <source>
        <dbReference type="Google" id="ProtNLM"/>
    </source>
</evidence>
<dbReference type="NCBIfam" id="NF047593">
    <property type="entry name" value="IS66_ISAeme5_TnpA"/>
    <property type="match status" value="1"/>
</dbReference>
<dbReference type="AlphaFoldDB" id="A0A6C0GI61"/>
<evidence type="ECO:0000313" key="3">
    <source>
        <dbReference type="EMBL" id="QHT70851.1"/>
    </source>
</evidence>
<reference evidence="1 4" key="1">
    <citation type="submission" date="2020-01" db="EMBL/GenBank/DDBJ databases">
        <authorList>
            <person name="Kim M.K."/>
        </authorList>
    </citation>
    <scope>NUCLEOTIDE SEQUENCE [LARGE SCALE GENOMIC DNA]</scope>
    <source>
        <strain evidence="1 4">172606-1</strain>
    </source>
</reference>
<organism evidence="1 4">
    <name type="scientific">Rhodocytophaga rosea</name>
    <dbReference type="NCBI Taxonomy" id="2704465"/>
    <lineage>
        <taxon>Bacteria</taxon>
        <taxon>Pseudomonadati</taxon>
        <taxon>Bacteroidota</taxon>
        <taxon>Cytophagia</taxon>
        <taxon>Cytophagales</taxon>
        <taxon>Rhodocytophagaceae</taxon>
        <taxon>Rhodocytophaga</taxon>
    </lineage>
</organism>
<proteinExistence type="predicted"/>
<dbReference type="RefSeq" id="WP_162443404.1">
    <property type="nucleotide sequence ID" value="NZ_CP048222.1"/>
</dbReference>
<gene>
    <name evidence="1" type="ORF">GXP67_12365</name>
    <name evidence="2" type="ORF">GXP67_19725</name>
    <name evidence="3" type="ORF">GXP67_31495</name>
</gene>
<evidence type="ECO:0000313" key="4">
    <source>
        <dbReference type="Proteomes" id="UP000480178"/>
    </source>
</evidence>
<dbReference type="EMBL" id="CP048222">
    <property type="protein sequence ID" value="QHT68714.1"/>
    <property type="molecule type" value="Genomic_DNA"/>
</dbReference>
<dbReference type="KEGG" id="rhoz:GXP67_19725"/>
<protein>
    <recommendedName>
        <fullName evidence="5">IS66 family insertion sequence element accessory protein TnpB</fullName>
    </recommendedName>
</protein>
<dbReference type="EMBL" id="CP048222">
    <property type="protein sequence ID" value="QHT67372.1"/>
    <property type="molecule type" value="Genomic_DNA"/>
</dbReference>
<dbReference type="Proteomes" id="UP000480178">
    <property type="component" value="Chromosome"/>
</dbReference>
<dbReference type="EMBL" id="CP048222">
    <property type="protein sequence ID" value="QHT70851.1"/>
    <property type="molecule type" value="Genomic_DNA"/>
</dbReference>
<sequence>MTQIRTQKEMFPLVAEWLASGISQKEFGQRHGFALHIMPYWVSRYRKVHGSTQPTPAASTGFIQLPTSQATISPMEVALPSGTIIRFSSLIPVSYLHELLTSCSR</sequence>
<name>A0A6C0GI61_9BACT</name>
<evidence type="ECO:0000313" key="2">
    <source>
        <dbReference type="EMBL" id="QHT68714.1"/>
    </source>
</evidence>
<dbReference type="KEGG" id="rhoz:GXP67_12365"/>